<evidence type="ECO:0000313" key="6">
    <source>
        <dbReference type="Proteomes" id="UP000011087"/>
    </source>
</evidence>
<dbReference type="Proteomes" id="UP000011087">
    <property type="component" value="Unassembled WGS sequence"/>
</dbReference>
<dbReference type="PANTHER" id="PTHR24126:SF14">
    <property type="entry name" value="ANK_REP_REGION DOMAIN-CONTAINING PROTEIN"/>
    <property type="match status" value="1"/>
</dbReference>
<evidence type="ECO:0000256" key="2">
    <source>
        <dbReference type="ARBA" id="ARBA00023043"/>
    </source>
</evidence>
<dbReference type="EnsemblProtists" id="EKX34708">
    <property type="protein sequence ID" value="EKX34708"/>
    <property type="gene ID" value="GUITHDRAFT_119142"/>
</dbReference>
<keyword evidence="2 3" id="KW-0040">ANK repeat</keyword>
<gene>
    <name evidence="4" type="ORF">GUITHDRAFT_119142</name>
</gene>
<name>L1IEP5_GUITC</name>
<dbReference type="Gene3D" id="1.25.40.20">
    <property type="entry name" value="Ankyrin repeat-containing domain"/>
    <property type="match status" value="1"/>
</dbReference>
<dbReference type="PANTHER" id="PTHR24126">
    <property type="entry name" value="ANKYRIN REPEAT, PH AND SEC7 DOMAIN CONTAINING PROTEIN SECG-RELATED"/>
    <property type="match status" value="1"/>
</dbReference>
<dbReference type="SMART" id="SM00248">
    <property type="entry name" value="ANK"/>
    <property type="match status" value="3"/>
</dbReference>
<evidence type="ECO:0000256" key="3">
    <source>
        <dbReference type="PROSITE-ProRule" id="PRU00023"/>
    </source>
</evidence>
<reference evidence="6" key="2">
    <citation type="submission" date="2012-11" db="EMBL/GenBank/DDBJ databases">
        <authorList>
            <person name="Kuo A."/>
            <person name="Curtis B.A."/>
            <person name="Tanifuji G."/>
            <person name="Burki F."/>
            <person name="Gruber A."/>
            <person name="Irimia M."/>
            <person name="Maruyama S."/>
            <person name="Arias M.C."/>
            <person name="Ball S.G."/>
            <person name="Gile G.H."/>
            <person name="Hirakawa Y."/>
            <person name="Hopkins J.F."/>
            <person name="Rensing S.A."/>
            <person name="Schmutz J."/>
            <person name="Symeonidi A."/>
            <person name="Elias M."/>
            <person name="Eveleigh R.J."/>
            <person name="Herman E.K."/>
            <person name="Klute M.J."/>
            <person name="Nakayama T."/>
            <person name="Obornik M."/>
            <person name="Reyes-Prieto A."/>
            <person name="Armbrust E.V."/>
            <person name="Aves S.J."/>
            <person name="Beiko R.G."/>
            <person name="Coutinho P."/>
            <person name="Dacks J.B."/>
            <person name="Durnford D.G."/>
            <person name="Fast N.M."/>
            <person name="Green B.R."/>
            <person name="Grisdale C."/>
            <person name="Hempe F."/>
            <person name="Henrissat B."/>
            <person name="Hoppner M.P."/>
            <person name="Ishida K.-I."/>
            <person name="Kim E."/>
            <person name="Koreny L."/>
            <person name="Kroth P.G."/>
            <person name="Liu Y."/>
            <person name="Malik S.-B."/>
            <person name="Maier U.G."/>
            <person name="McRose D."/>
            <person name="Mock T."/>
            <person name="Neilson J.A."/>
            <person name="Onodera N.T."/>
            <person name="Poole A.M."/>
            <person name="Pritham E.J."/>
            <person name="Richards T.A."/>
            <person name="Rocap G."/>
            <person name="Roy S.W."/>
            <person name="Sarai C."/>
            <person name="Schaack S."/>
            <person name="Shirato S."/>
            <person name="Slamovits C.H."/>
            <person name="Spencer D.F."/>
            <person name="Suzuki S."/>
            <person name="Worden A.Z."/>
            <person name="Zauner S."/>
            <person name="Barry K."/>
            <person name="Bell C."/>
            <person name="Bharti A.K."/>
            <person name="Crow J.A."/>
            <person name="Grimwood J."/>
            <person name="Kramer R."/>
            <person name="Lindquist E."/>
            <person name="Lucas S."/>
            <person name="Salamov A."/>
            <person name="McFadden G.I."/>
            <person name="Lane C.E."/>
            <person name="Keeling P.J."/>
            <person name="Gray M.W."/>
            <person name="Grigoriev I.V."/>
            <person name="Archibald J.M."/>
        </authorList>
    </citation>
    <scope>NUCLEOTIDE SEQUENCE</scope>
    <source>
        <strain evidence="6">CCMP2712</strain>
    </source>
</reference>
<dbReference type="KEGG" id="gtt:GUITHDRAFT_119142"/>
<dbReference type="STRING" id="905079.L1IEP5"/>
<evidence type="ECO:0000256" key="1">
    <source>
        <dbReference type="ARBA" id="ARBA00022737"/>
    </source>
</evidence>
<dbReference type="InterPro" id="IPR036770">
    <property type="entry name" value="Ankyrin_rpt-contain_sf"/>
</dbReference>
<reference evidence="4 6" key="1">
    <citation type="journal article" date="2012" name="Nature">
        <title>Algal genomes reveal evolutionary mosaicism and the fate of nucleomorphs.</title>
        <authorList>
            <consortium name="DOE Joint Genome Institute"/>
            <person name="Curtis B.A."/>
            <person name="Tanifuji G."/>
            <person name="Burki F."/>
            <person name="Gruber A."/>
            <person name="Irimia M."/>
            <person name="Maruyama S."/>
            <person name="Arias M.C."/>
            <person name="Ball S.G."/>
            <person name="Gile G.H."/>
            <person name="Hirakawa Y."/>
            <person name="Hopkins J.F."/>
            <person name="Kuo A."/>
            <person name="Rensing S.A."/>
            <person name="Schmutz J."/>
            <person name="Symeonidi A."/>
            <person name="Elias M."/>
            <person name="Eveleigh R.J."/>
            <person name="Herman E.K."/>
            <person name="Klute M.J."/>
            <person name="Nakayama T."/>
            <person name="Obornik M."/>
            <person name="Reyes-Prieto A."/>
            <person name="Armbrust E.V."/>
            <person name="Aves S.J."/>
            <person name="Beiko R.G."/>
            <person name="Coutinho P."/>
            <person name="Dacks J.B."/>
            <person name="Durnford D.G."/>
            <person name="Fast N.M."/>
            <person name="Green B.R."/>
            <person name="Grisdale C.J."/>
            <person name="Hempel F."/>
            <person name="Henrissat B."/>
            <person name="Hoppner M.P."/>
            <person name="Ishida K."/>
            <person name="Kim E."/>
            <person name="Koreny L."/>
            <person name="Kroth P.G."/>
            <person name="Liu Y."/>
            <person name="Malik S.B."/>
            <person name="Maier U.G."/>
            <person name="McRose D."/>
            <person name="Mock T."/>
            <person name="Neilson J.A."/>
            <person name="Onodera N.T."/>
            <person name="Poole A.M."/>
            <person name="Pritham E.J."/>
            <person name="Richards T.A."/>
            <person name="Rocap G."/>
            <person name="Roy S.W."/>
            <person name="Sarai C."/>
            <person name="Schaack S."/>
            <person name="Shirato S."/>
            <person name="Slamovits C.H."/>
            <person name="Spencer D.F."/>
            <person name="Suzuki S."/>
            <person name="Worden A.Z."/>
            <person name="Zauner S."/>
            <person name="Barry K."/>
            <person name="Bell C."/>
            <person name="Bharti A.K."/>
            <person name="Crow J.A."/>
            <person name="Grimwood J."/>
            <person name="Kramer R."/>
            <person name="Lindquist E."/>
            <person name="Lucas S."/>
            <person name="Salamov A."/>
            <person name="McFadden G.I."/>
            <person name="Lane C.E."/>
            <person name="Keeling P.J."/>
            <person name="Gray M.W."/>
            <person name="Grigoriev I.V."/>
            <person name="Archibald J.M."/>
        </authorList>
    </citation>
    <scope>NUCLEOTIDE SEQUENCE</scope>
    <source>
        <strain evidence="4 6">CCMP2712</strain>
    </source>
</reference>
<evidence type="ECO:0000313" key="5">
    <source>
        <dbReference type="EnsemblProtists" id="EKX34708"/>
    </source>
</evidence>
<evidence type="ECO:0000313" key="4">
    <source>
        <dbReference type="EMBL" id="EKX34708.1"/>
    </source>
</evidence>
<dbReference type="AlphaFoldDB" id="L1IEP5"/>
<dbReference type="GeneID" id="17291457"/>
<keyword evidence="6" id="KW-1185">Reference proteome</keyword>
<proteinExistence type="predicted"/>
<organism evidence="4">
    <name type="scientific">Guillardia theta (strain CCMP2712)</name>
    <name type="common">Cryptophyte</name>
    <dbReference type="NCBI Taxonomy" id="905079"/>
    <lineage>
        <taxon>Eukaryota</taxon>
        <taxon>Cryptophyceae</taxon>
        <taxon>Pyrenomonadales</taxon>
        <taxon>Geminigeraceae</taxon>
        <taxon>Guillardia</taxon>
    </lineage>
</organism>
<dbReference type="HOGENOM" id="CLU_964561_0_0_1"/>
<dbReference type="Pfam" id="PF12796">
    <property type="entry name" value="Ank_2"/>
    <property type="match status" value="1"/>
</dbReference>
<dbReference type="InterPro" id="IPR002110">
    <property type="entry name" value="Ankyrin_rpt"/>
</dbReference>
<dbReference type="EMBL" id="JH993104">
    <property type="protein sequence ID" value="EKX34708.1"/>
    <property type="molecule type" value="Genomic_DNA"/>
</dbReference>
<dbReference type="PROSITE" id="PS50297">
    <property type="entry name" value="ANK_REP_REGION"/>
    <property type="match status" value="1"/>
</dbReference>
<dbReference type="PROSITE" id="PS50088">
    <property type="entry name" value="ANK_REPEAT"/>
    <property type="match status" value="1"/>
</dbReference>
<reference evidence="5" key="3">
    <citation type="submission" date="2016-03" db="UniProtKB">
        <authorList>
            <consortium name="EnsemblProtists"/>
        </authorList>
    </citation>
    <scope>IDENTIFICATION</scope>
</reference>
<accession>L1IEP5</accession>
<keyword evidence="1" id="KW-0677">Repeat</keyword>
<dbReference type="SUPFAM" id="SSF48403">
    <property type="entry name" value="Ankyrin repeat"/>
    <property type="match status" value="1"/>
</dbReference>
<dbReference type="PaxDb" id="55529-EKX34708"/>
<dbReference type="RefSeq" id="XP_005821688.1">
    <property type="nucleotide sequence ID" value="XM_005821631.1"/>
</dbReference>
<feature type="repeat" description="ANK" evidence="3">
    <location>
        <begin position="130"/>
        <end position="162"/>
    </location>
</feature>
<protein>
    <submittedName>
        <fullName evidence="4 5">Uncharacterized protein</fullName>
    </submittedName>
</protein>
<sequence>MQQEKAAWELYANIPDPLHWVASIGDHVAIRQLVSGSDGAKMIPRSEQDSSARTPLMKSCFWGKGTATQQLIAEYHQKPRPEPLQINQEGQNVSCPSTLHDDSGIAGGNMQTVRMMLKKHGLDVSHRDISGKNVLHVAAQHCQSSILSLLLKLGLDVNLQDKHGRTPLHLAASLHSASLHSVLSSSATGTGKFKMVKLNRPPLPGVNFPLPVNKGKNLVDIEKEYLRTWKKTDGIRPFPLEEQIKCCSALLHAGADRQIADEQGLKPIDLCNNKEESLTSILKPEEAEP</sequence>